<protein>
    <submittedName>
        <fullName evidence="1">Uncharacterized protein</fullName>
    </submittedName>
</protein>
<dbReference type="RefSeq" id="WP_326928295.1">
    <property type="nucleotide sequence ID" value="NZ_CP123443.1"/>
</dbReference>
<evidence type="ECO:0000313" key="1">
    <source>
        <dbReference type="EMBL" id="WGK70089.1"/>
    </source>
</evidence>
<dbReference type="Proteomes" id="UP001228690">
    <property type="component" value="Chromosome"/>
</dbReference>
<dbReference type="EMBL" id="CP123443">
    <property type="protein sequence ID" value="WGK70089.1"/>
    <property type="molecule type" value="Genomic_DNA"/>
</dbReference>
<name>A0ABY8MMV2_9SPIO</name>
<organism evidence="1 2">
    <name type="scientific">Candidatus Haliotispira prima</name>
    <dbReference type="NCBI Taxonomy" id="3034016"/>
    <lineage>
        <taxon>Bacteria</taxon>
        <taxon>Pseudomonadati</taxon>
        <taxon>Spirochaetota</taxon>
        <taxon>Spirochaetia</taxon>
        <taxon>Spirochaetales</taxon>
        <taxon>Spirochaetaceae</taxon>
        <taxon>Candidatus Haliotispira</taxon>
    </lineage>
</organism>
<gene>
    <name evidence="1" type="ORF">P0082_04305</name>
</gene>
<evidence type="ECO:0000313" key="2">
    <source>
        <dbReference type="Proteomes" id="UP001228690"/>
    </source>
</evidence>
<keyword evidence="2" id="KW-1185">Reference proteome</keyword>
<accession>A0ABY8MMV2</accession>
<proteinExistence type="predicted"/>
<reference evidence="1 2" key="1">
    <citation type="submission" date="2023-04" db="EMBL/GenBank/DDBJ databases">
        <title>Spirochaete genome identified in red abalone sample constitutes a novel genus.</title>
        <authorList>
            <person name="Sharma S.P."/>
            <person name="Purcell C.M."/>
            <person name="Hyde J.R."/>
            <person name="Severin A.J."/>
        </authorList>
    </citation>
    <scope>NUCLEOTIDE SEQUENCE [LARGE SCALE GENOMIC DNA]</scope>
    <source>
        <strain evidence="1 2">SP-2023</strain>
    </source>
</reference>
<sequence length="52" mass="5917">MKLLAGAIGAFNHGFPAFPKNMYWQNHEKIPWFFVINTTIDINAMLALPVRA</sequence>